<evidence type="ECO:0000259" key="1">
    <source>
        <dbReference type="Pfam" id="PF00080"/>
    </source>
</evidence>
<dbReference type="Ensembl" id="ENSCMIT00000046816.1">
    <property type="protein sequence ID" value="ENSCMIP00000046160.1"/>
    <property type="gene ID" value="ENSCMIG00000018998.1"/>
</dbReference>
<feature type="domain" description="Superoxide dismutase copper/zinc binding" evidence="1">
    <location>
        <begin position="58"/>
        <end position="195"/>
    </location>
</feature>
<evidence type="ECO:0000313" key="2">
    <source>
        <dbReference type="Ensembl" id="ENSCMIP00000046160.1"/>
    </source>
</evidence>
<keyword evidence="3" id="KW-1185">Reference proteome</keyword>
<dbReference type="GO" id="GO:0046872">
    <property type="term" value="F:metal ion binding"/>
    <property type="evidence" value="ECO:0007669"/>
    <property type="project" value="InterPro"/>
</dbReference>
<dbReference type="AlphaFoldDB" id="A0A4W3KGM3"/>
<dbReference type="GO" id="GO:0006801">
    <property type="term" value="P:superoxide metabolic process"/>
    <property type="evidence" value="ECO:0007669"/>
    <property type="project" value="InterPro"/>
</dbReference>
<dbReference type="PANTHER" id="PTHR20910">
    <property type="entry name" value="AGAP001623-PA"/>
    <property type="match status" value="1"/>
</dbReference>
<dbReference type="SUPFAM" id="SSF49329">
    <property type="entry name" value="Cu,Zn superoxide dismutase-like"/>
    <property type="match status" value="2"/>
</dbReference>
<reference evidence="3" key="3">
    <citation type="journal article" date="2014" name="Nature">
        <title>Elephant shark genome provides unique insights into gnathostome evolution.</title>
        <authorList>
            <consortium name="International Elephant Shark Genome Sequencing Consortium"/>
            <person name="Venkatesh B."/>
            <person name="Lee A.P."/>
            <person name="Ravi V."/>
            <person name="Maurya A.K."/>
            <person name="Lian M.M."/>
            <person name="Swann J.B."/>
            <person name="Ohta Y."/>
            <person name="Flajnik M.F."/>
            <person name="Sutoh Y."/>
            <person name="Kasahara M."/>
            <person name="Hoon S."/>
            <person name="Gangu V."/>
            <person name="Roy S.W."/>
            <person name="Irimia M."/>
            <person name="Korzh V."/>
            <person name="Kondrychyn I."/>
            <person name="Lim Z.W."/>
            <person name="Tay B.H."/>
            <person name="Tohari S."/>
            <person name="Kong K.W."/>
            <person name="Ho S."/>
            <person name="Lorente-Galdos B."/>
            <person name="Quilez J."/>
            <person name="Marques-Bonet T."/>
            <person name="Raney B.J."/>
            <person name="Ingham P.W."/>
            <person name="Tay A."/>
            <person name="Hillier L.W."/>
            <person name="Minx P."/>
            <person name="Boehm T."/>
            <person name="Wilson R.K."/>
            <person name="Brenner S."/>
            <person name="Warren W.C."/>
        </authorList>
    </citation>
    <scope>NUCLEOTIDE SEQUENCE [LARGE SCALE GENOMIC DNA]</scope>
</reference>
<reference evidence="3" key="1">
    <citation type="journal article" date="2006" name="Science">
        <title>Ancient noncoding elements conserved in the human genome.</title>
        <authorList>
            <person name="Venkatesh B."/>
            <person name="Kirkness E.F."/>
            <person name="Loh Y.H."/>
            <person name="Halpern A.L."/>
            <person name="Lee A.P."/>
            <person name="Johnson J."/>
            <person name="Dandona N."/>
            <person name="Viswanathan L.D."/>
            <person name="Tay A."/>
            <person name="Venter J.C."/>
            <person name="Strausberg R.L."/>
            <person name="Brenner S."/>
        </authorList>
    </citation>
    <scope>NUCLEOTIDE SEQUENCE [LARGE SCALE GENOMIC DNA]</scope>
</reference>
<dbReference type="InterPro" id="IPR001424">
    <property type="entry name" value="SOD_Cu_Zn_dom"/>
</dbReference>
<protein>
    <recommendedName>
        <fullName evidence="1">Superoxide dismutase copper/zinc binding domain-containing protein</fullName>
    </recommendedName>
</protein>
<evidence type="ECO:0000313" key="3">
    <source>
        <dbReference type="Proteomes" id="UP000314986"/>
    </source>
</evidence>
<reference evidence="3" key="2">
    <citation type="journal article" date="2007" name="PLoS Biol.">
        <title>Survey sequencing and comparative analysis of the elephant shark (Callorhinchus milii) genome.</title>
        <authorList>
            <person name="Venkatesh B."/>
            <person name="Kirkness E.F."/>
            <person name="Loh Y.H."/>
            <person name="Halpern A.L."/>
            <person name="Lee A.P."/>
            <person name="Johnson J."/>
            <person name="Dandona N."/>
            <person name="Viswanathan L.D."/>
            <person name="Tay A."/>
            <person name="Venter J.C."/>
            <person name="Strausberg R.L."/>
            <person name="Brenner S."/>
        </authorList>
    </citation>
    <scope>NUCLEOTIDE SEQUENCE [LARGE SCALE GENOMIC DNA]</scope>
</reference>
<dbReference type="Proteomes" id="UP000314986">
    <property type="component" value="Unassembled WGS sequence"/>
</dbReference>
<reference evidence="2" key="4">
    <citation type="submission" date="2025-08" db="UniProtKB">
        <authorList>
            <consortium name="Ensembl"/>
        </authorList>
    </citation>
    <scope>IDENTIFICATION</scope>
</reference>
<dbReference type="STRING" id="7868.ENSCMIP00000046160"/>
<dbReference type="Gene3D" id="2.60.40.200">
    <property type="entry name" value="Superoxide dismutase, copper/zinc binding domain"/>
    <property type="match status" value="2"/>
</dbReference>
<sequence length="216" mass="24065">MNEFEKTFKDWNLPLFGTNSIVGRSVVIHHPNSSRWLCGSIGYPGEVKTAVAIFTSPVAGRIMFKQLANNPYSDVTIFLELSYVNSSALVTDGHNWHVHEYPISSESDSDTSICSTTMGHFNPFKVDVKNLYKTECSPESPFRCEIGDYASKHKAINLPNRTGTVNTKSFFTDTTSALDGQRSIFPRSVVIHGKNYSSTRLACDSFIANCNTRHQP</sequence>
<proteinExistence type="predicted"/>
<dbReference type="InterPro" id="IPR036423">
    <property type="entry name" value="SOD-like_Cu/Zn_dom_sf"/>
</dbReference>
<dbReference type="PANTHER" id="PTHR20910:SF1">
    <property type="entry name" value="SUPEROXIDE DISMUTASE COPPER_ZINC BINDING DOMAIN-CONTAINING PROTEIN"/>
    <property type="match status" value="1"/>
</dbReference>
<dbReference type="Pfam" id="PF00080">
    <property type="entry name" value="Sod_Cu"/>
    <property type="match status" value="1"/>
</dbReference>
<dbReference type="InterPro" id="IPR053257">
    <property type="entry name" value="Cu-only_SOD"/>
</dbReference>
<dbReference type="InParanoid" id="A0A4W3KGM3"/>
<reference evidence="2" key="5">
    <citation type="submission" date="2025-09" db="UniProtKB">
        <authorList>
            <consortium name="Ensembl"/>
        </authorList>
    </citation>
    <scope>IDENTIFICATION</scope>
</reference>
<organism evidence="2 3">
    <name type="scientific">Callorhinchus milii</name>
    <name type="common">Ghost shark</name>
    <dbReference type="NCBI Taxonomy" id="7868"/>
    <lineage>
        <taxon>Eukaryota</taxon>
        <taxon>Metazoa</taxon>
        <taxon>Chordata</taxon>
        <taxon>Craniata</taxon>
        <taxon>Vertebrata</taxon>
        <taxon>Chondrichthyes</taxon>
        <taxon>Holocephali</taxon>
        <taxon>Chimaeriformes</taxon>
        <taxon>Callorhinchidae</taxon>
        <taxon>Callorhinchus</taxon>
    </lineage>
</organism>
<name>A0A4W3KGM3_CALMI</name>
<dbReference type="OMA" id="NWHVHTY"/>
<dbReference type="GeneTree" id="ENSGT00530000064791"/>
<accession>A0A4W3KGM3</accession>